<comment type="caution">
    <text evidence="12">The sequence shown here is derived from an EMBL/GenBank/DDBJ whole genome shotgun (WGS) entry which is preliminary data.</text>
</comment>
<evidence type="ECO:0000259" key="11">
    <source>
        <dbReference type="Pfam" id="PF07685"/>
    </source>
</evidence>
<dbReference type="GO" id="GO:0009236">
    <property type="term" value="P:cobalamin biosynthetic process"/>
    <property type="evidence" value="ECO:0007669"/>
    <property type="project" value="UniProtKB-UniRule"/>
</dbReference>
<comment type="similarity">
    <text evidence="9">Belongs to the CobB/CbiA family.</text>
</comment>
<dbReference type="GO" id="GO:0005524">
    <property type="term" value="F:ATP binding"/>
    <property type="evidence" value="ECO:0007669"/>
    <property type="project" value="UniProtKB-UniRule"/>
</dbReference>
<evidence type="ECO:0000256" key="7">
    <source>
        <dbReference type="ARBA" id="ARBA00022842"/>
    </source>
</evidence>
<organism evidence="12 13">
    <name type="scientific">Neptunomonas phycophila</name>
    <dbReference type="NCBI Taxonomy" id="1572645"/>
    <lineage>
        <taxon>Bacteria</taxon>
        <taxon>Pseudomonadati</taxon>
        <taxon>Pseudomonadota</taxon>
        <taxon>Gammaproteobacteria</taxon>
        <taxon>Oceanospirillales</taxon>
        <taxon>Oceanospirillaceae</taxon>
        <taxon>Neptunomonas</taxon>
    </lineage>
</organism>
<comment type="catalytic activity">
    <reaction evidence="9">
        <text>cob(II)yrinate + 2 L-glutamine + 2 ATP + 2 H2O = cob(II)yrinate a,c diamide + 2 L-glutamate + 2 ADP + 2 phosphate + 2 H(+)</text>
        <dbReference type="Rhea" id="RHEA:26289"/>
        <dbReference type="ChEBI" id="CHEBI:15377"/>
        <dbReference type="ChEBI" id="CHEBI:15378"/>
        <dbReference type="ChEBI" id="CHEBI:29985"/>
        <dbReference type="ChEBI" id="CHEBI:30616"/>
        <dbReference type="ChEBI" id="CHEBI:43474"/>
        <dbReference type="ChEBI" id="CHEBI:58359"/>
        <dbReference type="ChEBI" id="CHEBI:58537"/>
        <dbReference type="ChEBI" id="CHEBI:58894"/>
        <dbReference type="ChEBI" id="CHEBI:456216"/>
        <dbReference type="EC" id="6.3.5.11"/>
    </reaction>
</comment>
<dbReference type="Pfam" id="PF07685">
    <property type="entry name" value="GATase_3"/>
    <property type="match status" value="1"/>
</dbReference>
<proteinExistence type="inferred from homology"/>
<protein>
    <recommendedName>
        <fullName evidence="9">Cobyrinate a,c-diamide synthase</fullName>
        <ecNumber evidence="9">6.3.5.11</ecNumber>
    </recommendedName>
    <alternativeName>
        <fullName evidence="9">Cobyrinic acid a,c-diamide synthetase</fullName>
    </alternativeName>
</protein>
<accession>A0AAW7XHA0</accession>
<reference evidence="12" key="1">
    <citation type="submission" date="2023-07" db="EMBL/GenBank/DDBJ databases">
        <title>Genome content predicts the carbon catabolic preferences of heterotrophic bacteria.</title>
        <authorList>
            <person name="Gralka M."/>
        </authorList>
    </citation>
    <scope>NUCLEOTIDE SEQUENCE</scope>
    <source>
        <strain evidence="12">I2M16</strain>
    </source>
</reference>
<evidence type="ECO:0000313" key="13">
    <source>
        <dbReference type="Proteomes" id="UP001169862"/>
    </source>
</evidence>
<dbReference type="InterPro" id="IPR002586">
    <property type="entry name" value="CobQ/CobB/MinD/ParA_Nub-bd_dom"/>
</dbReference>
<comment type="cofactor">
    <cofactor evidence="1 9">
        <name>Mg(2+)</name>
        <dbReference type="ChEBI" id="CHEBI:18420"/>
    </cofactor>
</comment>
<dbReference type="Proteomes" id="UP001169862">
    <property type="component" value="Unassembled WGS sequence"/>
</dbReference>
<dbReference type="SUPFAM" id="SSF52540">
    <property type="entry name" value="P-loop containing nucleoside triphosphate hydrolases"/>
    <property type="match status" value="1"/>
</dbReference>
<feature type="domain" description="CobQ/CobB/MinD/ParA nucleotide binding" evidence="10">
    <location>
        <begin position="10"/>
        <end position="186"/>
    </location>
</feature>
<evidence type="ECO:0000256" key="4">
    <source>
        <dbReference type="ARBA" id="ARBA00022598"/>
    </source>
</evidence>
<dbReference type="InterPro" id="IPR029062">
    <property type="entry name" value="Class_I_gatase-like"/>
</dbReference>
<keyword evidence="6 9" id="KW-0067">ATP-binding</keyword>
<dbReference type="RefSeq" id="WP_303548330.1">
    <property type="nucleotide sequence ID" value="NZ_JAUOPG010000001.1"/>
</dbReference>
<keyword evidence="8 9" id="KW-0315">Glutamine amidotransferase</keyword>
<dbReference type="InterPro" id="IPR004484">
    <property type="entry name" value="CbiA/CobB_synth"/>
</dbReference>
<evidence type="ECO:0000313" key="12">
    <source>
        <dbReference type="EMBL" id="MDO6452333.1"/>
    </source>
</evidence>
<sequence length="432" mass="46908">MAVVQCHALFISAPASGQGKTTVTAALARLHRNAGREVRVFKTGPDFIDPTILAHASGHPVYNLDLWLVGEERSKALLAEAAKEADIILIEGVMGLFDGDPSSADLAERFGIPVLAVIDASAMAQTFAALAHGIQTYRPSLPFAGVLANRVGSERHGEILKTAINDDERWYGAIPRDESIGLPSRHLGLHLSQEVSDLDERLTKAADHLSKTSAAILPPLTHFHYTDGNNLDTSYPLKDTVIAIARDSAFCFVYADNMRLLKQLGAQLVYFSPLEDAVVPEADALYLPGGYPELYAEQLSNNVSMKASIHYFVSTNKPVIAECGGMLYLANSLTNKAGQRFDMLGIIPGEAVMQTRLVSLALQSVLLPEGLFRGHTYHHSNFTTALSPVALGECPNYRRTAESVFRQGNVLASYIHFYFPSSPAACVALFKR</sequence>
<dbReference type="PANTHER" id="PTHR43873">
    <property type="entry name" value="COBYRINATE A,C-DIAMIDE SYNTHASE"/>
    <property type="match status" value="1"/>
</dbReference>
<comment type="pathway">
    <text evidence="9">Cofactor biosynthesis; adenosylcobalamin biosynthesis; cob(II)yrinate a,c-diamide from sirohydrochlorin (anaerobic route): step 10/10.</text>
</comment>
<keyword evidence="4 9" id="KW-0436">Ligase</keyword>
<evidence type="ECO:0000256" key="2">
    <source>
        <dbReference type="ARBA" id="ARBA00006205"/>
    </source>
</evidence>
<dbReference type="GO" id="GO:0042242">
    <property type="term" value="F:cobyrinic acid a,c-diamide synthase activity"/>
    <property type="evidence" value="ECO:0007669"/>
    <property type="project" value="UniProtKB-UniRule"/>
</dbReference>
<dbReference type="AlphaFoldDB" id="A0AAW7XHA0"/>
<dbReference type="EMBL" id="JAUOPG010000001">
    <property type="protein sequence ID" value="MDO6452333.1"/>
    <property type="molecule type" value="Genomic_DNA"/>
</dbReference>
<dbReference type="Gene3D" id="3.40.50.300">
    <property type="entry name" value="P-loop containing nucleotide triphosphate hydrolases"/>
    <property type="match status" value="1"/>
</dbReference>
<dbReference type="CDD" id="cd03130">
    <property type="entry name" value="GATase1_CobB"/>
    <property type="match status" value="1"/>
</dbReference>
<dbReference type="NCBIfam" id="TIGR00379">
    <property type="entry name" value="cobB"/>
    <property type="match status" value="1"/>
</dbReference>
<dbReference type="PANTHER" id="PTHR43873:SF1">
    <property type="entry name" value="COBYRINATE A,C-DIAMIDE SYNTHASE"/>
    <property type="match status" value="1"/>
</dbReference>
<keyword evidence="3 9" id="KW-0169">Cobalamin biosynthesis</keyword>
<dbReference type="PROSITE" id="PS51274">
    <property type="entry name" value="GATASE_COBBQ"/>
    <property type="match status" value="1"/>
</dbReference>
<comment type="domain">
    <text evidence="9">Comprises of two domains. The C-terminal domain contains the binding site for glutamine and catalyzes the hydrolysis of this substrate to glutamate and ammonia. The N-terminal domain is anticipated to bind ATP and cobyrinate and catalyzes the ultimate synthesis of the diamide product. The ammonia produced via the glutaminase domain is probably translocated to the adjacent domain via a molecular tunnel, where it reacts with an activated intermediate.</text>
</comment>
<dbReference type="NCBIfam" id="NF002204">
    <property type="entry name" value="PRK01077.1"/>
    <property type="match status" value="1"/>
</dbReference>
<dbReference type="SUPFAM" id="SSF52317">
    <property type="entry name" value="Class I glutamine amidotransferase-like"/>
    <property type="match status" value="1"/>
</dbReference>
<comment type="miscellaneous">
    <text evidence="9">The a and c carboxylates of cobyrinate are activated for nucleophilic attack via formation of a phosphorylated intermediate by ATP. CbiA catalyzes first the amidation of the c-carboxylate, and then that of the a-carboxylate.</text>
</comment>
<dbReference type="Gene3D" id="3.40.50.880">
    <property type="match status" value="1"/>
</dbReference>
<dbReference type="InterPro" id="IPR011698">
    <property type="entry name" value="GATase_3"/>
</dbReference>
<gene>
    <name evidence="9" type="primary">cbiA</name>
    <name evidence="12" type="ORF">Q4490_02040</name>
</gene>
<feature type="domain" description="CobB/CobQ-like glutamine amidotransferase" evidence="11">
    <location>
        <begin position="242"/>
        <end position="422"/>
    </location>
</feature>
<evidence type="ECO:0000256" key="8">
    <source>
        <dbReference type="ARBA" id="ARBA00022962"/>
    </source>
</evidence>
<evidence type="ECO:0000256" key="1">
    <source>
        <dbReference type="ARBA" id="ARBA00001946"/>
    </source>
</evidence>
<evidence type="ECO:0000256" key="5">
    <source>
        <dbReference type="ARBA" id="ARBA00022741"/>
    </source>
</evidence>
<keyword evidence="5 9" id="KW-0547">Nucleotide-binding</keyword>
<dbReference type="PROSITE" id="PS51273">
    <property type="entry name" value="GATASE_TYPE_1"/>
    <property type="match status" value="1"/>
</dbReference>
<dbReference type="Pfam" id="PF01656">
    <property type="entry name" value="CbiA"/>
    <property type="match status" value="1"/>
</dbReference>
<dbReference type="HAMAP" id="MF_00027">
    <property type="entry name" value="CobB_CbiA"/>
    <property type="match status" value="1"/>
</dbReference>
<evidence type="ECO:0000256" key="3">
    <source>
        <dbReference type="ARBA" id="ARBA00022573"/>
    </source>
</evidence>
<evidence type="ECO:0000259" key="10">
    <source>
        <dbReference type="Pfam" id="PF01656"/>
    </source>
</evidence>
<comment type="similarity">
    <text evidence="2">Belongs to the CobB/CobQ family. CobQ subfamily.</text>
</comment>
<keyword evidence="7 9" id="KW-0460">Magnesium</keyword>
<dbReference type="CDD" id="cd05388">
    <property type="entry name" value="CobB_N"/>
    <property type="match status" value="1"/>
</dbReference>
<feature type="site" description="Increases nucleophilicity of active site Cys" evidence="9">
    <location>
        <position position="416"/>
    </location>
</feature>
<dbReference type="InterPro" id="IPR027417">
    <property type="entry name" value="P-loop_NTPase"/>
</dbReference>
<dbReference type="EC" id="6.3.5.11" evidence="9"/>
<evidence type="ECO:0000256" key="6">
    <source>
        <dbReference type="ARBA" id="ARBA00022840"/>
    </source>
</evidence>
<comment type="function">
    <text evidence="9">Catalyzes the ATP-dependent amidation of the two carboxylate groups at positions a and c of cobyrinate, using either L-glutamine or ammonia as the nitrogen source.</text>
</comment>
<name>A0AAW7XHA0_9GAMM</name>
<evidence type="ECO:0000256" key="9">
    <source>
        <dbReference type="HAMAP-Rule" id="MF_00027"/>
    </source>
</evidence>
<feature type="active site" description="Nucleophile" evidence="9">
    <location>
        <position position="323"/>
    </location>
</feature>